<dbReference type="EMBL" id="JACJQY010000017">
    <property type="protein sequence ID" value="MBD2317610.1"/>
    <property type="molecule type" value="Genomic_DNA"/>
</dbReference>
<comment type="caution">
    <text evidence="2">The sequence shown here is derived from an EMBL/GenBank/DDBJ whole genome shotgun (WGS) entry which is preliminary data.</text>
</comment>
<keyword evidence="1" id="KW-0472">Membrane</keyword>
<evidence type="ECO:0000313" key="3">
    <source>
        <dbReference type="Proteomes" id="UP000618445"/>
    </source>
</evidence>
<dbReference type="Proteomes" id="UP000618445">
    <property type="component" value="Unassembled WGS sequence"/>
</dbReference>
<feature type="transmembrane region" description="Helical" evidence="1">
    <location>
        <begin position="44"/>
        <end position="63"/>
    </location>
</feature>
<protein>
    <submittedName>
        <fullName evidence="2">Uncharacterized protein</fullName>
    </submittedName>
</protein>
<organism evidence="2 3">
    <name type="scientific">Phormidium tenue FACHB-1050</name>
    <dbReference type="NCBI Taxonomy" id="2692857"/>
    <lineage>
        <taxon>Bacteria</taxon>
        <taxon>Bacillati</taxon>
        <taxon>Cyanobacteriota</taxon>
        <taxon>Cyanophyceae</taxon>
        <taxon>Oscillatoriophycideae</taxon>
        <taxon>Oscillatoriales</taxon>
        <taxon>Oscillatoriaceae</taxon>
        <taxon>Phormidium</taxon>
    </lineage>
</organism>
<gene>
    <name evidence="2" type="ORF">H6G05_12235</name>
</gene>
<keyword evidence="1" id="KW-0812">Transmembrane</keyword>
<keyword evidence="3" id="KW-1185">Reference proteome</keyword>
<reference evidence="2 3" key="1">
    <citation type="journal article" date="2020" name="ISME J.">
        <title>Comparative genomics reveals insights into cyanobacterial evolution and habitat adaptation.</title>
        <authorList>
            <person name="Chen M.Y."/>
            <person name="Teng W.K."/>
            <person name="Zhao L."/>
            <person name="Hu C.X."/>
            <person name="Zhou Y.K."/>
            <person name="Han B.P."/>
            <person name="Song L.R."/>
            <person name="Shu W.S."/>
        </authorList>
    </citation>
    <scope>NUCLEOTIDE SEQUENCE [LARGE SCALE GENOMIC DNA]</scope>
    <source>
        <strain evidence="2 3">FACHB-1050</strain>
    </source>
</reference>
<proteinExistence type="predicted"/>
<name>A0ABR8CBV6_9CYAN</name>
<accession>A0ABR8CBV6</accession>
<keyword evidence="1" id="KW-1133">Transmembrane helix</keyword>
<evidence type="ECO:0000313" key="2">
    <source>
        <dbReference type="EMBL" id="MBD2317610.1"/>
    </source>
</evidence>
<sequence length="70" mass="7575">MDVANIFIMSCSAQIKQSLGNLVLAAQAIRIILAKSPQKNTKKVNVAILIIKPILVFLSPLAIETPKSVF</sequence>
<dbReference type="RefSeq" id="WP_190578437.1">
    <property type="nucleotide sequence ID" value="NZ_CAWPQU010000009.1"/>
</dbReference>
<evidence type="ECO:0000256" key="1">
    <source>
        <dbReference type="SAM" id="Phobius"/>
    </source>
</evidence>